<feature type="coiled-coil region" evidence="1">
    <location>
        <begin position="2049"/>
        <end position="2097"/>
    </location>
</feature>
<keyword evidence="4" id="KW-1185">Reference proteome</keyword>
<feature type="region of interest" description="Disordered" evidence="2">
    <location>
        <begin position="1"/>
        <end position="87"/>
    </location>
</feature>
<feature type="coiled-coil region" evidence="1">
    <location>
        <begin position="1007"/>
        <end position="1034"/>
    </location>
</feature>
<proteinExistence type="predicted"/>
<evidence type="ECO:0000313" key="4">
    <source>
        <dbReference type="Proteomes" id="UP001289374"/>
    </source>
</evidence>
<feature type="coiled-coil region" evidence="1">
    <location>
        <begin position="1284"/>
        <end position="1412"/>
    </location>
</feature>
<reference evidence="3" key="2">
    <citation type="journal article" date="2024" name="Plant">
        <title>Genomic evolution and insights into agronomic trait innovations of Sesamum species.</title>
        <authorList>
            <person name="Miao H."/>
            <person name="Wang L."/>
            <person name="Qu L."/>
            <person name="Liu H."/>
            <person name="Sun Y."/>
            <person name="Le M."/>
            <person name="Wang Q."/>
            <person name="Wei S."/>
            <person name="Zheng Y."/>
            <person name="Lin W."/>
            <person name="Duan Y."/>
            <person name="Cao H."/>
            <person name="Xiong S."/>
            <person name="Wang X."/>
            <person name="Wei L."/>
            <person name="Li C."/>
            <person name="Ma Q."/>
            <person name="Ju M."/>
            <person name="Zhao R."/>
            <person name="Li G."/>
            <person name="Mu C."/>
            <person name="Tian Q."/>
            <person name="Mei H."/>
            <person name="Zhang T."/>
            <person name="Gao T."/>
            <person name="Zhang H."/>
        </authorList>
    </citation>
    <scope>NUCLEOTIDE SEQUENCE</scope>
    <source>
        <strain evidence="3">K16</strain>
    </source>
</reference>
<evidence type="ECO:0000256" key="1">
    <source>
        <dbReference type="SAM" id="Coils"/>
    </source>
</evidence>
<feature type="coiled-coil region" evidence="1">
    <location>
        <begin position="1853"/>
        <end position="1964"/>
    </location>
</feature>
<accession>A0AAE2BKT0</accession>
<feature type="coiled-coil region" evidence="1">
    <location>
        <begin position="2377"/>
        <end position="2547"/>
    </location>
</feature>
<dbReference type="EMBL" id="JACGWL010000013">
    <property type="protein sequence ID" value="KAK4389031.1"/>
    <property type="molecule type" value="Genomic_DNA"/>
</dbReference>
<feature type="coiled-coil region" evidence="1">
    <location>
        <begin position="488"/>
        <end position="778"/>
    </location>
</feature>
<evidence type="ECO:0000313" key="3">
    <source>
        <dbReference type="EMBL" id="KAK4389031.1"/>
    </source>
</evidence>
<feature type="compositionally biased region" description="Low complexity" evidence="2">
    <location>
        <begin position="29"/>
        <end position="38"/>
    </location>
</feature>
<sequence length="2790" mass="314933">MDKSKNRTDLLAAGRKKLQQFRQKKDGKGNNSKSSGKAGKAGRDITVGTAAEAEAEAESAVSASAVTQQRAADEERSTHDANDTITLSESTCRVDPVASGATSACGELSAKSGVLEVTSLAVADEFPLEGSGVGETRLNQSARNGLDVHTGVPEQGVLSSFVREDVKYDEPGSSDPMNLRVSADPSASVPIYYSYELERQHGEEQVTDVGAMQEVGSSSGDQINKGMMTQLEIDGSLSSNDISETSGDHMRADLGNTPAKEETLIATQPSKTDNASITEIVVNDAEEAQKMHGQAVDTVPLTDPGLVSTVSSTVTCQQREGILSGLSNEEKTEMLDVSGGHDGLHNESIQEASSGGAEKFSEFQDNDTAISLSCKQVDLSSVLDGGLIKLSQLADILQILDEDEFRFLFMSRESLLERFRDIDKRKVYASVTNDAFERLKEQLYVTSFSMDAFHIQLSEEQKLIDEISAVNNSLIEVQGKNEIFAEEIVQSRYELQKVVEEKEEIQKQLHFSKPEVEGFAAKVNELQSKLEMAQGEVSSLSLELADCRNLVEVLQTENENLNGSFKTMTEEKNKLTEEKGIILLENEKMTEELADSKASVESLQTLLRDDRRRLEEENDSMVRENSKLLANLAEFKNTVEALEAENKNLNLNLTSLSEERMKLEEEKVLVAHQIEKMSKELMDHKDLIVTLQNEISNLNVSLMCMKEERNKLEEENKSIFSEYEKKSHELEDIKISEAGVQGECSKAVDDLKEATFRINQLTEENKILKADLELHKFKVKEPDQKKLSSQFEEVANRGVETNISLLQKPKSDITSLEQLKVDEFNDSFGFIALNRNLEDAEIVMQKLEKEIANMHFQSTSSSRVDKVATPAVSRLIHTFESKGHADSQDPENPPSEYQTTEDSYTRTKMATENLRVLLRKLLDDAANACELFRVMQSKLITDAAGRDRNEYNSLREHTDQVEEANIELMVLCEAMKDNIYHAVAKEGELLSLCDFLQKQELVLKSENTQLRGKLNDFQAKISELQSQLDGISRDSGEMVASISNQVQTLLAEVADRESILEEEWNSVFAQVLRKVGVLDSTVKTFYTSSWVGRDSNLDVVGCVAASVDQASEVIEGLRGQLEAAQGNCQEISAKHDMALNTLQRLYDELSELVRTSGYSLDDMKHVLVDDRVLALLHPNVFYSLMGQLKWLLGDRLRLETENKQLNAELITRAREIDELDNKCLKSDAFMKLVEKIEQSVSLEGIEMDADEPVSRLESLINQLVQKYEEASLGLSLSTSLEMQLTDLRGQVEHLNSVLVEYENENLVVRQSLKTAEENLIALNTKVQEKVAEHEQSEQRVSSLREKLSIAVTKGKGLISQRDSLKQSLAETSKELEKCSQELLSKDARLRELETKLKVYSEAGERMEALESELSYIRNSATALRESFLLKDSVLQRIEEILEDLELPEHFHSRDTIEKIDWLAKSVGGNSLPLGDWDRRGAVGGGSYTDAGFVGVEGLKEDIQANPDSGDDLRRRYEELQNKFYGLAEHNEMLEQSLRERNNLVLRWEEILDRVLIPSQLRSMEPEDKIQWLQSTLSEAQNHCNSLQQKINNLENFCASLTADVEDSQRTISELEAALHQAGLEKETLSKDLEMLSQDNKENSKKAADFKIQNENLQYEISILQEKKLQLEEEKEILSKDLEILSQENEENSKKAADFKFQNENLQYEVSVLHEKKLQLEEERETLSKDLEILSQDNEENSKKAADFKIQYENLQNEVSILHEKKLQLEEDIRRTEDAIRRLQQLAEDALQDSSTENVVISQEGFKYFEEMLKKLIENYKGFSSEKAVYVDPIDVHVSEKGELSQTARDSEDVESLSKKLEDSMGELMLLKEEKDQCMLNNQSLLHDVEELEIKKKELQDLLNHEEQKSASLREKLNLAVTKGRSLVQQRDGMKQVIQELNAEVERLKSGAKLKEKVISEYEERIKSLCTAQERVQVMESENTSLRDRLAETERCLQEKEGSWSSILQALDDIDIGLASNSGSPIEKLMEIGKYLHDLRSGMDALAQESRKSKRAAELLLAELNEVQERNDGLQEELAKAVQQLSELSREKDLAEIDKSEALAHVEKLSYIHSEEKNRQLSEIMMLKSGVDNMREDLSAIEREMADVLSKDLEVLHSVKTMIKSFSESGGSPDMSALFPSSFPSGLMSRASENKVFMTEIGSLRQQLHNHSHLLQEEASWLSEVVMNVRREYTSHKESCESMKKYVQKFELIEKEKESEIHILGGNITLLHESCASAISEIENWKEHVGGNALASRSPERNLKSQVRIEGGNSFTDNINIFNEEGVRGTGGRLLLVVRDLISMQSELLEVGQREMKSTILNLQKELQEKDIQRDRICVELVNQIKEAETNAKNYLNDLQKERVQLHDSQRDLDVMKEERRVLEQRMKELQDQETNSKELQQKVDSLTDALASKVQETEALMQALDAEEAEMEDLANKVGNLENELQQKNKDLENLEASRAKALKKLSVTVSKFDELHYLSESLLSEVEKLQSQLQERDGEISFLRQEVTRCTNDALAVTEMSKKRSSDEIHDLFSWLDTLISRVQVHDIASDDPKSHPVNEYKGVLQKKISDLISELENLRGVAKNSDMLLQEERSRVEELAQKEQYLKNSLREKESQLVMLQGAVDSTEAIKATSEIMEVEPMTNKWAAPGTIAPQVRSLRKTNNDQVAIAIDMDDSKDRMEDDDDDKAHGFKSLTTSKIVPRFTRPVSDMVDGLWVSCDRALMRQPALRLGVIIYWAVLHALLATFVV</sequence>
<feature type="compositionally biased region" description="Polar residues" evidence="2">
    <location>
        <begin position="895"/>
        <end position="905"/>
    </location>
</feature>
<evidence type="ECO:0000256" key="2">
    <source>
        <dbReference type="SAM" id="MobiDB-lite"/>
    </source>
</evidence>
<reference evidence="3" key="1">
    <citation type="submission" date="2020-06" db="EMBL/GenBank/DDBJ databases">
        <authorList>
            <person name="Li T."/>
            <person name="Hu X."/>
            <person name="Zhang T."/>
            <person name="Song X."/>
            <person name="Zhang H."/>
            <person name="Dai N."/>
            <person name="Sheng W."/>
            <person name="Hou X."/>
            <person name="Wei L."/>
        </authorList>
    </citation>
    <scope>NUCLEOTIDE SEQUENCE</scope>
    <source>
        <strain evidence="3">K16</strain>
        <tissue evidence="3">Leaf</tissue>
    </source>
</reference>
<protein>
    <submittedName>
        <fullName evidence="3">Uncharacterized protein</fullName>
    </submittedName>
</protein>
<dbReference type="Proteomes" id="UP001289374">
    <property type="component" value="Unassembled WGS sequence"/>
</dbReference>
<dbReference type="PANTHER" id="PTHR43939:SF50">
    <property type="entry name" value="NUCLEOPORIN"/>
    <property type="match status" value="1"/>
</dbReference>
<feature type="coiled-coil region" evidence="1">
    <location>
        <begin position="2123"/>
        <end position="2150"/>
    </location>
</feature>
<organism evidence="3 4">
    <name type="scientific">Sesamum angolense</name>
    <dbReference type="NCBI Taxonomy" id="2727404"/>
    <lineage>
        <taxon>Eukaryota</taxon>
        <taxon>Viridiplantae</taxon>
        <taxon>Streptophyta</taxon>
        <taxon>Embryophyta</taxon>
        <taxon>Tracheophyta</taxon>
        <taxon>Spermatophyta</taxon>
        <taxon>Magnoliopsida</taxon>
        <taxon>eudicotyledons</taxon>
        <taxon>Gunneridae</taxon>
        <taxon>Pentapetalae</taxon>
        <taxon>asterids</taxon>
        <taxon>lamiids</taxon>
        <taxon>Lamiales</taxon>
        <taxon>Pedaliaceae</taxon>
        <taxon>Sesamum</taxon>
    </lineage>
</organism>
<feature type="coiled-coil region" evidence="1">
    <location>
        <begin position="1107"/>
        <end position="1134"/>
    </location>
</feature>
<comment type="caution">
    <text evidence="3">The sequence shown here is derived from an EMBL/GenBank/DDBJ whole genome shotgun (WGS) entry which is preliminary data.</text>
</comment>
<keyword evidence="1" id="KW-0175">Coiled coil</keyword>
<feature type="coiled-coil region" evidence="1">
    <location>
        <begin position="830"/>
        <end position="857"/>
    </location>
</feature>
<dbReference type="SUPFAM" id="SSF58100">
    <property type="entry name" value="Bacterial hemolysins"/>
    <property type="match status" value="1"/>
</dbReference>
<feature type="compositionally biased region" description="Basic and acidic residues" evidence="2">
    <location>
        <begin position="71"/>
        <end position="82"/>
    </location>
</feature>
<dbReference type="PANTHER" id="PTHR43939">
    <property type="entry name" value="COILED-COIL DOMAIN-CONTAINING PROTEIN 158"/>
    <property type="match status" value="1"/>
</dbReference>
<feature type="region of interest" description="Disordered" evidence="2">
    <location>
        <begin position="879"/>
        <end position="905"/>
    </location>
</feature>
<name>A0AAE2BKT0_9LAMI</name>
<feature type="coiled-coil region" evidence="1">
    <location>
        <begin position="1526"/>
        <end position="1792"/>
    </location>
</feature>
<gene>
    <name evidence="3" type="ORF">Sango_2240100</name>
</gene>